<dbReference type="SUPFAM" id="SSF51735">
    <property type="entry name" value="NAD(P)-binding Rossmann-fold domains"/>
    <property type="match status" value="1"/>
</dbReference>
<dbReference type="Pfam" id="PF02826">
    <property type="entry name" value="2-Hacid_dh_C"/>
    <property type="match status" value="1"/>
</dbReference>
<dbReference type="CDD" id="cd12166">
    <property type="entry name" value="2-Hacid_dh_7"/>
    <property type="match status" value="1"/>
</dbReference>
<feature type="domain" description="D-isomer specific 2-hydroxyacid dehydrogenase NAD-binding" evidence="3">
    <location>
        <begin position="101"/>
        <end position="267"/>
    </location>
</feature>
<evidence type="ECO:0000313" key="5">
    <source>
        <dbReference type="Proteomes" id="UP000295157"/>
    </source>
</evidence>
<keyword evidence="1" id="KW-0560">Oxidoreductase</keyword>
<dbReference type="InterPro" id="IPR006140">
    <property type="entry name" value="D-isomer_DH_NAD-bd"/>
</dbReference>
<proteinExistence type="predicted"/>
<evidence type="ECO:0000256" key="2">
    <source>
        <dbReference type="ARBA" id="ARBA00023027"/>
    </source>
</evidence>
<dbReference type="GO" id="GO:0016616">
    <property type="term" value="F:oxidoreductase activity, acting on the CH-OH group of donors, NAD or NADP as acceptor"/>
    <property type="evidence" value="ECO:0007669"/>
    <property type="project" value="UniProtKB-ARBA"/>
</dbReference>
<dbReference type="Proteomes" id="UP000295157">
    <property type="component" value="Unassembled WGS sequence"/>
</dbReference>
<keyword evidence="5" id="KW-1185">Reference proteome</keyword>
<dbReference type="SUPFAM" id="SSF52283">
    <property type="entry name" value="Formate/glycerate dehydrogenase catalytic domain-like"/>
    <property type="match status" value="1"/>
</dbReference>
<accession>A0A4R4N9E7</accession>
<dbReference type="Gene3D" id="3.40.50.720">
    <property type="entry name" value="NAD(P)-binding Rossmann-like Domain"/>
    <property type="match status" value="2"/>
</dbReference>
<dbReference type="InterPro" id="IPR036291">
    <property type="entry name" value="NAD(P)-bd_dom_sf"/>
</dbReference>
<evidence type="ECO:0000313" key="4">
    <source>
        <dbReference type="EMBL" id="TDC05475.1"/>
    </source>
</evidence>
<dbReference type="EMBL" id="SMJZ01000069">
    <property type="protein sequence ID" value="TDC05475.1"/>
    <property type="molecule type" value="Genomic_DNA"/>
</dbReference>
<gene>
    <name evidence="4" type="ORF">E1267_19425</name>
</gene>
<dbReference type="AlphaFoldDB" id="A0A4R4N9E7"/>
<protein>
    <submittedName>
        <fullName evidence="4">Phosphoglycerate dehydrogenase</fullName>
    </submittedName>
</protein>
<dbReference type="PANTHER" id="PTHR43333">
    <property type="entry name" value="2-HACID_DH_C DOMAIN-CONTAINING PROTEIN"/>
    <property type="match status" value="1"/>
</dbReference>
<comment type="caution">
    <text evidence="4">The sequence shown here is derived from an EMBL/GenBank/DDBJ whole genome shotgun (WGS) entry which is preliminary data.</text>
</comment>
<keyword evidence="2" id="KW-0520">NAD</keyword>
<dbReference type="RefSeq" id="WP_132333993.1">
    <property type="nucleotide sequence ID" value="NZ_SMJZ01000069.1"/>
</dbReference>
<dbReference type="OrthoDB" id="4324715at2"/>
<organism evidence="4 5">
    <name type="scientific">Nonomuraea longispora</name>
    <dbReference type="NCBI Taxonomy" id="1848320"/>
    <lineage>
        <taxon>Bacteria</taxon>
        <taxon>Bacillati</taxon>
        <taxon>Actinomycetota</taxon>
        <taxon>Actinomycetes</taxon>
        <taxon>Streptosporangiales</taxon>
        <taxon>Streptosporangiaceae</taxon>
        <taxon>Nonomuraea</taxon>
    </lineage>
</organism>
<reference evidence="4 5" key="1">
    <citation type="submission" date="2019-02" db="EMBL/GenBank/DDBJ databases">
        <title>Draft genome sequences of novel Actinobacteria.</title>
        <authorList>
            <person name="Sahin N."/>
            <person name="Ay H."/>
            <person name="Saygin H."/>
        </authorList>
    </citation>
    <scope>NUCLEOTIDE SEQUENCE [LARGE SCALE GENOMIC DNA]</scope>
    <source>
        <strain evidence="4 5">KC201</strain>
    </source>
</reference>
<dbReference type="InterPro" id="IPR029753">
    <property type="entry name" value="D-isomer_DH_CS"/>
</dbReference>
<name>A0A4R4N9E7_9ACTN</name>
<evidence type="ECO:0000256" key="1">
    <source>
        <dbReference type="ARBA" id="ARBA00023002"/>
    </source>
</evidence>
<dbReference type="GO" id="GO:0051287">
    <property type="term" value="F:NAD binding"/>
    <property type="evidence" value="ECO:0007669"/>
    <property type="project" value="InterPro"/>
</dbReference>
<dbReference type="PROSITE" id="PS00671">
    <property type="entry name" value="D_2_HYDROXYACID_DH_3"/>
    <property type="match status" value="1"/>
</dbReference>
<evidence type="ECO:0000259" key="3">
    <source>
        <dbReference type="Pfam" id="PF02826"/>
    </source>
</evidence>
<sequence length="302" mass="32120">MKTWVPSDSAADVLSDLPGAECAVYNSTTAVPEGVEEVEVWIPPLVTVPDVRGTMARMTSLRLVQTVTAGVEPYRPHIPEGVTLCNARGVHDAGTAEWAVGAMVAVLREFPSFVDAQRRREWTYRHTGVLADSTVLIVGYGSIGAALERRLAGFEVEVVRVARTARDGVHGMADLPALLPAADVVVLLVPATADTTGMVDASFLARMKDGAVLVNAARGGIVDTDALIAELKTGRLRAALDVTAPEPLPEGHPLWSAPGVLITPHVAGSTPASERRVLRLIRAQLERYLAGEPLVNVITDTY</sequence>
<dbReference type="PANTHER" id="PTHR43333:SF1">
    <property type="entry name" value="D-ISOMER SPECIFIC 2-HYDROXYACID DEHYDROGENASE NAD-BINDING DOMAIN-CONTAINING PROTEIN"/>
    <property type="match status" value="1"/>
</dbReference>